<dbReference type="RefSeq" id="WP_011940348.1">
    <property type="nucleotide sequence ID" value="NC_009483.1"/>
</dbReference>
<dbReference type="KEGG" id="gur:Gura_3534"/>
<organism evidence="3 4">
    <name type="scientific">Geotalea uraniireducens (strain Rf4)</name>
    <name type="common">Geobacter uraniireducens</name>
    <dbReference type="NCBI Taxonomy" id="351605"/>
    <lineage>
        <taxon>Bacteria</taxon>
        <taxon>Pseudomonadati</taxon>
        <taxon>Thermodesulfobacteriota</taxon>
        <taxon>Desulfuromonadia</taxon>
        <taxon>Geobacterales</taxon>
        <taxon>Geobacteraceae</taxon>
        <taxon>Geotalea</taxon>
    </lineage>
</organism>
<reference evidence="3 4" key="1">
    <citation type="submission" date="2007-05" db="EMBL/GenBank/DDBJ databases">
        <title>Complete sequence of Geobacter uraniireducens Rf4.</title>
        <authorList>
            <consortium name="US DOE Joint Genome Institute"/>
            <person name="Copeland A."/>
            <person name="Lucas S."/>
            <person name="Lapidus A."/>
            <person name="Barry K."/>
            <person name="Detter J.C."/>
            <person name="Glavina del Rio T."/>
            <person name="Hammon N."/>
            <person name="Israni S."/>
            <person name="Dalin E."/>
            <person name="Tice H."/>
            <person name="Pitluck S."/>
            <person name="Chertkov O."/>
            <person name="Brettin T."/>
            <person name="Bruce D."/>
            <person name="Han C."/>
            <person name="Schmutz J."/>
            <person name="Larimer F."/>
            <person name="Land M."/>
            <person name="Hauser L."/>
            <person name="Kyrpides N."/>
            <person name="Mikhailova N."/>
            <person name="Shelobolina E."/>
            <person name="Aklujkar M."/>
            <person name="Lovley D."/>
            <person name="Richardson P."/>
        </authorList>
    </citation>
    <scope>NUCLEOTIDE SEQUENCE [LARGE SCALE GENOMIC DNA]</scope>
    <source>
        <strain evidence="3 4">Rf4</strain>
    </source>
</reference>
<dbReference type="InterPro" id="IPR029045">
    <property type="entry name" value="ClpP/crotonase-like_dom_sf"/>
</dbReference>
<dbReference type="Proteomes" id="UP000006695">
    <property type="component" value="Chromosome"/>
</dbReference>
<keyword evidence="3" id="KW-0413">Isomerase</keyword>
<sequence>MSLISIHCADEIATITFTNSARRNALSNAMIEEVLHAVHDFEQNKMRVLVLRAERGVKVWSAGRDVTELPQPCRDPLEYGDPLEIILRQVQECSMPVIAMLEGSVWGGACDLVLSCDIVIGCPTTSFCMTPAKIGVPYNVTGILHFLNIMGANLAKEMFFTAEPLSAERAANFGIINHLVQTEELEGFTYEMARRITRNSPLTISVIKEQVRLLSCAHPLSPPTFERIQGLRRKVCDSKDYMEGINAFLEKRDPSFKGE</sequence>
<dbReference type="GO" id="GO:0008300">
    <property type="term" value="P:isoprenoid catabolic process"/>
    <property type="evidence" value="ECO:0007669"/>
    <property type="project" value="TreeGrafter"/>
</dbReference>
<protein>
    <submittedName>
        <fullName evidence="3">Enoyl-CoA hydratase/isomerase</fullName>
    </submittedName>
</protein>
<dbReference type="STRING" id="351605.Gura_3534"/>
<dbReference type="HOGENOM" id="CLU_009834_7_3_7"/>
<name>A5G7C1_GEOUR</name>
<dbReference type="AlphaFoldDB" id="A5G7C1"/>
<dbReference type="NCBIfam" id="NF008506">
    <property type="entry name" value="PRK11423.1"/>
    <property type="match status" value="1"/>
</dbReference>
<comment type="similarity">
    <text evidence="1 2">Belongs to the enoyl-CoA hydratase/isomerase family.</text>
</comment>
<gene>
    <name evidence="3" type="ordered locus">Gura_3534</name>
</gene>
<dbReference type="GO" id="GO:0016853">
    <property type="term" value="F:isomerase activity"/>
    <property type="evidence" value="ECO:0007669"/>
    <property type="project" value="UniProtKB-KW"/>
</dbReference>
<proteinExistence type="inferred from homology"/>
<dbReference type="EMBL" id="CP000698">
    <property type="protein sequence ID" value="ABQ27689.1"/>
    <property type="molecule type" value="Genomic_DNA"/>
</dbReference>
<accession>A5G7C1</accession>
<dbReference type="OrthoDB" id="5365311at2"/>
<dbReference type="PROSITE" id="PS00166">
    <property type="entry name" value="ENOYL_COA_HYDRATASE"/>
    <property type="match status" value="1"/>
</dbReference>
<dbReference type="Pfam" id="PF00378">
    <property type="entry name" value="ECH_1"/>
    <property type="match status" value="1"/>
</dbReference>
<dbReference type="SUPFAM" id="SSF52096">
    <property type="entry name" value="ClpP/crotonase"/>
    <property type="match status" value="1"/>
</dbReference>
<keyword evidence="4" id="KW-1185">Reference proteome</keyword>
<evidence type="ECO:0000256" key="2">
    <source>
        <dbReference type="RuleBase" id="RU003707"/>
    </source>
</evidence>
<evidence type="ECO:0000313" key="4">
    <source>
        <dbReference type="Proteomes" id="UP000006695"/>
    </source>
</evidence>
<dbReference type="InterPro" id="IPR051683">
    <property type="entry name" value="Enoyl-CoA_Hydratase/Isomerase"/>
</dbReference>
<dbReference type="InterPro" id="IPR018376">
    <property type="entry name" value="Enoyl-CoA_hyd/isom_CS"/>
</dbReference>
<dbReference type="PANTHER" id="PTHR42964">
    <property type="entry name" value="ENOYL-COA HYDRATASE"/>
    <property type="match status" value="1"/>
</dbReference>
<dbReference type="InterPro" id="IPR014748">
    <property type="entry name" value="Enoyl-CoA_hydra_C"/>
</dbReference>
<dbReference type="InterPro" id="IPR001753">
    <property type="entry name" value="Enoyl-CoA_hydra/iso"/>
</dbReference>
<evidence type="ECO:0000256" key="1">
    <source>
        <dbReference type="ARBA" id="ARBA00005254"/>
    </source>
</evidence>
<dbReference type="PANTHER" id="PTHR42964:SF1">
    <property type="entry name" value="POLYKETIDE BIOSYNTHESIS ENOYL-COA HYDRATASE PKSH-RELATED"/>
    <property type="match status" value="1"/>
</dbReference>
<evidence type="ECO:0000313" key="3">
    <source>
        <dbReference type="EMBL" id="ABQ27689.1"/>
    </source>
</evidence>
<dbReference type="Gene3D" id="3.90.226.10">
    <property type="entry name" value="2-enoyl-CoA Hydratase, Chain A, domain 1"/>
    <property type="match status" value="1"/>
</dbReference>
<dbReference type="CDD" id="cd06558">
    <property type="entry name" value="crotonase-like"/>
    <property type="match status" value="1"/>
</dbReference>
<dbReference type="Gene3D" id="1.10.12.10">
    <property type="entry name" value="Lyase 2-enoyl-coa Hydratase, Chain A, domain 2"/>
    <property type="match status" value="1"/>
</dbReference>